<keyword evidence="2" id="KW-0812">Transmembrane</keyword>
<evidence type="ECO:0000313" key="4">
    <source>
        <dbReference type="Proteomes" id="UP001488838"/>
    </source>
</evidence>
<protein>
    <submittedName>
        <fullName evidence="3">Uncharacterized protein</fullName>
    </submittedName>
</protein>
<evidence type="ECO:0000256" key="1">
    <source>
        <dbReference type="SAM" id="MobiDB-lite"/>
    </source>
</evidence>
<keyword evidence="2" id="KW-0472">Membrane</keyword>
<evidence type="ECO:0000256" key="2">
    <source>
        <dbReference type="SAM" id="Phobius"/>
    </source>
</evidence>
<name>A0AAW0H2M6_MYOGA</name>
<accession>A0AAW0H2M6</accession>
<feature type="transmembrane region" description="Helical" evidence="2">
    <location>
        <begin position="60"/>
        <end position="83"/>
    </location>
</feature>
<sequence length="89" mass="9588">RSHSELDLSESFTEDLEDSSSIRSRSVPGALDKDLNSLEDAEDDANDFVSSGFSANPHSLATGLSMVSILTETFFLLFIPCAFSRGGKV</sequence>
<dbReference type="AlphaFoldDB" id="A0AAW0H2M6"/>
<dbReference type="Proteomes" id="UP001488838">
    <property type="component" value="Unassembled WGS sequence"/>
</dbReference>
<reference evidence="3 4" key="1">
    <citation type="journal article" date="2023" name="bioRxiv">
        <title>Conserved and derived expression patterns and positive selection on dental genes reveal complex evolutionary context of ever-growing rodent molars.</title>
        <authorList>
            <person name="Calamari Z.T."/>
            <person name="Song A."/>
            <person name="Cohen E."/>
            <person name="Akter M."/>
            <person name="Roy R.D."/>
            <person name="Hallikas O."/>
            <person name="Christensen M.M."/>
            <person name="Li P."/>
            <person name="Marangoni P."/>
            <person name="Jernvall J."/>
            <person name="Klein O.D."/>
        </authorList>
    </citation>
    <scope>NUCLEOTIDE SEQUENCE [LARGE SCALE GENOMIC DNA]</scope>
    <source>
        <strain evidence="3">V071</strain>
    </source>
</reference>
<evidence type="ECO:0000313" key="3">
    <source>
        <dbReference type="EMBL" id="KAK7796645.1"/>
    </source>
</evidence>
<comment type="caution">
    <text evidence="3">The sequence shown here is derived from an EMBL/GenBank/DDBJ whole genome shotgun (WGS) entry which is preliminary data.</text>
</comment>
<organism evidence="3 4">
    <name type="scientific">Myodes glareolus</name>
    <name type="common">Bank vole</name>
    <name type="synonym">Clethrionomys glareolus</name>
    <dbReference type="NCBI Taxonomy" id="447135"/>
    <lineage>
        <taxon>Eukaryota</taxon>
        <taxon>Metazoa</taxon>
        <taxon>Chordata</taxon>
        <taxon>Craniata</taxon>
        <taxon>Vertebrata</taxon>
        <taxon>Euteleostomi</taxon>
        <taxon>Mammalia</taxon>
        <taxon>Eutheria</taxon>
        <taxon>Euarchontoglires</taxon>
        <taxon>Glires</taxon>
        <taxon>Rodentia</taxon>
        <taxon>Myomorpha</taxon>
        <taxon>Muroidea</taxon>
        <taxon>Cricetidae</taxon>
        <taxon>Arvicolinae</taxon>
        <taxon>Myodes</taxon>
    </lineage>
</organism>
<dbReference type="EMBL" id="JBBHLL010001079">
    <property type="protein sequence ID" value="KAK7796645.1"/>
    <property type="molecule type" value="Genomic_DNA"/>
</dbReference>
<feature type="region of interest" description="Disordered" evidence="1">
    <location>
        <begin position="1"/>
        <end position="28"/>
    </location>
</feature>
<keyword evidence="4" id="KW-1185">Reference proteome</keyword>
<feature type="non-terminal residue" evidence="3">
    <location>
        <position position="1"/>
    </location>
</feature>
<proteinExistence type="predicted"/>
<keyword evidence="2" id="KW-1133">Transmembrane helix</keyword>
<gene>
    <name evidence="3" type="ORF">U0070_014567</name>
</gene>